<protein>
    <recommendedName>
        <fullName evidence="3">Phage portal protein</fullName>
    </recommendedName>
</protein>
<evidence type="ECO:0000313" key="1">
    <source>
        <dbReference type="EMBL" id="CAH1212330.1"/>
    </source>
</evidence>
<accession>A0ABM9CFG4</accession>
<dbReference type="InterPro" id="IPR018755">
    <property type="entry name" value="Phage_Mu_Gp48"/>
</dbReference>
<evidence type="ECO:0008006" key="3">
    <source>
        <dbReference type="Google" id="ProtNLM"/>
    </source>
</evidence>
<gene>
    <name evidence="1" type="ORF">PAECIP111893_03521</name>
</gene>
<sequence length="185" mass="20677">MSKVEELRDSLPSYYDEIMEMQAITAAEGEELDTVAAEVERLPQQFHPETATTAMPLWERELGIPQDAGKPLDQRRSVVISKMRGSGTVTRAMIENVAVAYDKGEVEVSEDTENYKVMVTFISTRGVPANLSDIRKAILDIMPAHLAVEFIFTYLTFGELDESGMTFGDIEAAGITFEQLEKRHL</sequence>
<evidence type="ECO:0000313" key="2">
    <source>
        <dbReference type="Proteomes" id="UP000838686"/>
    </source>
</evidence>
<dbReference type="RefSeq" id="WP_236343880.1">
    <property type="nucleotide sequence ID" value="NZ_CAKMMF010000020.1"/>
</dbReference>
<dbReference type="Proteomes" id="UP000838686">
    <property type="component" value="Unassembled WGS sequence"/>
</dbReference>
<organism evidence="1 2">
    <name type="scientific">Paenibacillus plantiphilus</name>
    <dbReference type="NCBI Taxonomy" id="2905650"/>
    <lineage>
        <taxon>Bacteria</taxon>
        <taxon>Bacillati</taxon>
        <taxon>Bacillota</taxon>
        <taxon>Bacilli</taxon>
        <taxon>Bacillales</taxon>
        <taxon>Paenibacillaceae</taxon>
        <taxon>Paenibacillus</taxon>
    </lineage>
</organism>
<name>A0ABM9CFG4_9BACL</name>
<dbReference type="EMBL" id="CAKMMF010000020">
    <property type="protein sequence ID" value="CAH1212330.1"/>
    <property type="molecule type" value="Genomic_DNA"/>
</dbReference>
<comment type="caution">
    <text evidence="1">The sequence shown here is derived from an EMBL/GenBank/DDBJ whole genome shotgun (WGS) entry which is preliminary data.</text>
</comment>
<proteinExistence type="predicted"/>
<dbReference type="Pfam" id="PF10076">
    <property type="entry name" value="Phage_Mu_Gp48"/>
    <property type="match status" value="1"/>
</dbReference>
<reference evidence="1" key="1">
    <citation type="submission" date="2022-01" db="EMBL/GenBank/DDBJ databases">
        <authorList>
            <person name="Criscuolo A."/>
        </authorList>
    </citation>
    <scope>NUCLEOTIDE SEQUENCE</scope>
    <source>
        <strain evidence="1">CIP111893</strain>
    </source>
</reference>
<keyword evidence="2" id="KW-1185">Reference proteome</keyword>